<evidence type="ECO:0000313" key="3">
    <source>
        <dbReference type="EMBL" id="PNR55296.1"/>
    </source>
</evidence>
<dbReference type="AlphaFoldDB" id="A0A2K1KNE8"/>
<accession>A0A2K1KNE8</accession>
<gene>
    <name evidence="3" type="ORF">PHYPA_006192</name>
</gene>
<dbReference type="InterPro" id="IPR025486">
    <property type="entry name" value="DUF4378"/>
</dbReference>
<dbReference type="Gramene" id="Pp3c4_14180V3.1">
    <property type="protein sequence ID" value="Pp3c4_14180V3.1"/>
    <property type="gene ID" value="Pp3c4_14180"/>
</dbReference>
<reference evidence="4" key="3">
    <citation type="submission" date="2020-12" db="UniProtKB">
        <authorList>
            <consortium name="EnsemblPlants"/>
        </authorList>
    </citation>
    <scope>IDENTIFICATION</scope>
</reference>
<proteinExistence type="predicted"/>
<keyword evidence="5" id="KW-1185">Reference proteome</keyword>
<feature type="region of interest" description="Disordered" evidence="1">
    <location>
        <begin position="80"/>
        <end position="102"/>
    </location>
</feature>
<evidence type="ECO:0000256" key="1">
    <source>
        <dbReference type="SAM" id="MobiDB-lite"/>
    </source>
</evidence>
<sequence>MKQYLDAPELKRWIGLNCHSTVGHEYYRLDDTRVQELEQFGERNTMPSLSKYHQINNLPSLGVDLKCQAFSKCKNQKVEDGAERNTIQPRTRQEKHSRVTAISSSTASEVDKCWDARRLQIPPKTPRSSSEIGETPASIRENSIVFGKHRKRVSPHLLQSTPTECSGTILQIRRLKCKYQDILPPTSRLETRSTSMTSRRQFHRDSSVERLGSQRVRQRDRVNVSESVTAPATIVILRSSKQQRMCNRNTYESRRGTLINDDYTMKSVKCGTTINSRFSSDEFSSNSTSGSLTSYSEDDVHCNETLNLRHQTGRERPNLRSMLDSTLTEKCRSLVRPVRTSAILQDTLAALECAHSWNEWGTRTLHQLAKTSKATVDRNHQLQDSSCIHRHKDHIRLGEEPEIFLPYDNDAMKSTRQGRVLESREEERAFVRNLLIVSGLTKGTLADKQLLNAKQHIINQTSKTIHRQHWRKEDLRALDNAGNFTFKRRIKLGQNPKKLVDRRILYDFIEEQLNYELLLRKYAQPGINLTALLHDYERNGQELVQKVWNNLQTGSSPNRSDTCKTERSMLQKDLKTQDLDFICETVEVITVIEKMIYGSLVQELLKDLIDKTSCTQNKMYPSSRDDKI</sequence>
<dbReference type="EMBL" id="ABEU02000004">
    <property type="protein sequence ID" value="PNR55296.1"/>
    <property type="molecule type" value="Genomic_DNA"/>
</dbReference>
<dbReference type="Proteomes" id="UP000006727">
    <property type="component" value="Chromosome 4"/>
</dbReference>
<dbReference type="EnsemblPlants" id="Pp3c4_14180V3.1">
    <property type="protein sequence ID" value="Pp3c4_14180V3.1"/>
    <property type="gene ID" value="Pp3c4_14180"/>
</dbReference>
<dbReference type="PaxDb" id="3218-PP1S219_48V6.1"/>
<protein>
    <recommendedName>
        <fullName evidence="2">DUF4378 domain-containing protein</fullName>
    </recommendedName>
</protein>
<evidence type="ECO:0000313" key="5">
    <source>
        <dbReference type="Proteomes" id="UP000006727"/>
    </source>
</evidence>
<name>A0A2K1KNE8_PHYPA</name>
<organism evidence="3">
    <name type="scientific">Physcomitrium patens</name>
    <name type="common">Spreading-leaved earth moss</name>
    <name type="synonym">Physcomitrella patens</name>
    <dbReference type="NCBI Taxonomy" id="3218"/>
    <lineage>
        <taxon>Eukaryota</taxon>
        <taxon>Viridiplantae</taxon>
        <taxon>Streptophyta</taxon>
        <taxon>Embryophyta</taxon>
        <taxon>Bryophyta</taxon>
        <taxon>Bryophytina</taxon>
        <taxon>Bryopsida</taxon>
        <taxon>Funariidae</taxon>
        <taxon>Funariales</taxon>
        <taxon>Funariaceae</taxon>
        <taxon>Physcomitrium</taxon>
    </lineage>
</organism>
<reference evidence="3 5" key="2">
    <citation type="journal article" date="2018" name="Plant J.">
        <title>The Physcomitrella patens chromosome-scale assembly reveals moss genome structure and evolution.</title>
        <authorList>
            <person name="Lang D."/>
            <person name="Ullrich K.K."/>
            <person name="Murat F."/>
            <person name="Fuchs J."/>
            <person name="Jenkins J."/>
            <person name="Haas F.B."/>
            <person name="Piednoel M."/>
            <person name="Gundlach H."/>
            <person name="Van Bel M."/>
            <person name="Meyberg R."/>
            <person name="Vives C."/>
            <person name="Morata J."/>
            <person name="Symeonidi A."/>
            <person name="Hiss M."/>
            <person name="Muchero W."/>
            <person name="Kamisugi Y."/>
            <person name="Saleh O."/>
            <person name="Blanc G."/>
            <person name="Decker E.L."/>
            <person name="van Gessel N."/>
            <person name="Grimwood J."/>
            <person name="Hayes R.D."/>
            <person name="Graham S.W."/>
            <person name="Gunter L.E."/>
            <person name="McDaniel S.F."/>
            <person name="Hoernstein S.N.W."/>
            <person name="Larsson A."/>
            <person name="Li F.W."/>
            <person name="Perroud P.F."/>
            <person name="Phillips J."/>
            <person name="Ranjan P."/>
            <person name="Rokshar D.S."/>
            <person name="Rothfels C.J."/>
            <person name="Schneider L."/>
            <person name="Shu S."/>
            <person name="Stevenson D.W."/>
            <person name="Thummler F."/>
            <person name="Tillich M."/>
            <person name="Villarreal Aguilar J.C."/>
            <person name="Widiez T."/>
            <person name="Wong G.K."/>
            <person name="Wymore A."/>
            <person name="Zhang Y."/>
            <person name="Zimmer A.D."/>
            <person name="Quatrano R.S."/>
            <person name="Mayer K.F.X."/>
            <person name="Goodstein D."/>
            <person name="Casacuberta J.M."/>
            <person name="Vandepoele K."/>
            <person name="Reski R."/>
            <person name="Cuming A.C."/>
            <person name="Tuskan G.A."/>
            <person name="Maumus F."/>
            <person name="Salse J."/>
            <person name="Schmutz J."/>
            <person name="Rensing S.A."/>
        </authorList>
    </citation>
    <scope>NUCLEOTIDE SEQUENCE [LARGE SCALE GENOMIC DNA]</scope>
    <source>
        <strain evidence="4 5">cv. Gransden 2004</strain>
    </source>
</reference>
<reference evidence="3 5" key="1">
    <citation type="journal article" date="2008" name="Science">
        <title>The Physcomitrella genome reveals evolutionary insights into the conquest of land by plants.</title>
        <authorList>
            <person name="Rensing S."/>
            <person name="Lang D."/>
            <person name="Zimmer A."/>
            <person name="Terry A."/>
            <person name="Salamov A."/>
            <person name="Shapiro H."/>
            <person name="Nishiyama T."/>
            <person name="Perroud P.-F."/>
            <person name="Lindquist E."/>
            <person name="Kamisugi Y."/>
            <person name="Tanahashi T."/>
            <person name="Sakakibara K."/>
            <person name="Fujita T."/>
            <person name="Oishi K."/>
            <person name="Shin-I T."/>
            <person name="Kuroki Y."/>
            <person name="Toyoda A."/>
            <person name="Suzuki Y."/>
            <person name="Hashimoto A."/>
            <person name="Yamaguchi K."/>
            <person name="Sugano A."/>
            <person name="Kohara Y."/>
            <person name="Fujiyama A."/>
            <person name="Anterola A."/>
            <person name="Aoki S."/>
            <person name="Ashton N."/>
            <person name="Barbazuk W.B."/>
            <person name="Barker E."/>
            <person name="Bennetzen J."/>
            <person name="Bezanilla M."/>
            <person name="Blankenship R."/>
            <person name="Cho S.H."/>
            <person name="Dutcher S."/>
            <person name="Estelle M."/>
            <person name="Fawcett J.A."/>
            <person name="Gundlach H."/>
            <person name="Hanada K."/>
            <person name="Heyl A."/>
            <person name="Hicks K.A."/>
            <person name="Hugh J."/>
            <person name="Lohr M."/>
            <person name="Mayer K."/>
            <person name="Melkozernov A."/>
            <person name="Murata T."/>
            <person name="Nelson D."/>
            <person name="Pils B."/>
            <person name="Prigge M."/>
            <person name="Reiss B."/>
            <person name="Renner T."/>
            <person name="Rombauts S."/>
            <person name="Rushton P."/>
            <person name="Sanderfoot A."/>
            <person name="Schween G."/>
            <person name="Shiu S.-H."/>
            <person name="Stueber K."/>
            <person name="Theodoulou F.L."/>
            <person name="Tu H."/>
            <person name="Van de Peer Y."/>
            <person name="Verrier P.J."/>
            <person name="Waters E."/>
            <person name="Wood A."/>
            <person name="Yang L."/>
            <person name="Cove D."/>
            <person name="Cuming A."/>
            <person name="Hasebe M."/>
            <person name="Lucas S."/>
            <person name="Mishler D.B."/>
            <person name="Reski R."/>
            <person name="Grigoriev I."/>
            <person name="Quatrano R.S."/>
            <person name="Boore J.L."/>
        </authorList>
    </citation>
    <scope>NUCLEOTIDE SEQUENCE [LARGE SCALE GENOMIC DNA]</scope>
    <source>
        <strain evidence="4 5">cv. Gransden 2004</strain>
    </source>
</reference>
<feature type="domain" description="DUF4378" evidence="2">
    <location>
        <begin position="429"/>
        <end position="603"/>
    </location>
</feature>
<dbReference type="Pfam" id="PF14309">
    <property type="entry name" value="DUF4378"/>
    <property type="match status" value="1"/>
</dbReference>
<evidence type="ECO:0000313" key="4">
    <source>
        <dbReference type="EnsemblPlants" id="Pp3c4_14180V3.1"/>
    </source>
</evidence>
<evidence type="ECO:0000259" key="2">
    <source>
        <dbReference type="Pfam" id="PF14309"/>
    </source>
</evidence>